<dbReference type="GeneID" id="27899860"/>
<evidence type="ECO:0000259" key="14">
    <source>
        <dbReference type="Pfam" id="PF00483"/>
    </source>
</evidence>
<gene>
    <name evidence="16" type="ORF">SEPMUDRAFT_135581</name>
</gene>
<dbReference type="Proteomes" id="UP000016931">
    <property type="component" value="Unassembled WGS sequence"/>
</dbReference>
<dbReference type="Pfam" id="PF25084">
    <property type="entry name" value="LbH_EIF2B"/>
    <property type="match status" value="1"/>
</dbReference>
<comment type="similarity">
    <text evidence="2">Belongs to the eIF-2B gamma/epsilon subunits family.</text>
</comment>
<feature type="compositionally biased region" description="Acidic residues" evidence="13">
    <location>
        <begin position="540"/>
        <end position="562"/>
    </location>
</feature>
<dbReference type="Pfam" id="PF00483">
    <property type="entry name" value="NTP_transferase"/>
    <property type="match status" value="1"/>
</dbReference>
<protein>
    <recommendedName>
        <fullName evidence="3">Mannose-1-phosphate guanyltransferase</fullName>
    </recommendedName>
    <alternativeName>
        <fullName evidence="8">GDP-mannose pyrophosphorylase</fullName>
    </alternativeName>
    <alternativeName>
        <fullName evidence="7">GTP-mannose-1-phosphate guanylyltransferase</fullName>
    </alternativeName>
    <alternativeName>
        <fullName evidence="9">Translation initiation factor eIF2B subunit gamma</fullName>
    </alternativeName>
    <alternativeName>
        <fullName evidence="10">eIF2B GDP-GTP exchange factor subunit gamma</fullName>
    </alternativeName>
</protein>
<dbReference type="GO" id="GO:0002183">
    <property type="term" value="P:cytoplasmic translational initiation"/>
    <property type="evidence" value="ECO:0007669"/>
    <property type="project" value="TreeGrafter"/>
</dbReference>
<sequence>MPHATMPSPGLQALILCGPGASLATFTSNPKESPKALLPIANRPMVWYPMDWCHRMGINDITLVTPAESKANLESALATNPHLTSLPSPKAKVVAPETLTHDEATGQLLCLPEIQKAITSDFVILPCDLISELDGTRLVQQWMSLNPLSSTQQKGGMAVFYPTQGRDWISHKKDETDFISTVPLNASTVRPPHGSLRPHIERVVNTMPTDTLNDKVEEAKGVFEQRWQLTGKYGRVKLKMKYRDAHVYIFPLWVKKFAAQNHFESISEDVLGWWAKSQWQNGLGEKLGLDEVLNERPHLTGNMEDSQFADDSANATTHSPTNAPVSTQESAIGFASRVGKNANSVIRTSSVEVPPLLAYVQPLPTPTSPQALIRRVDTSHALLSISLHLAKQESHQLSHEHKVHPSVILEQQARISQEDSLVAENVKIGMRSAIKSSVIGANCEIGAYARITGCLLMDGVTVGDGVQLTGCIIGKRARIEGTARQESVAPADGEKKKGKKQQGDDDNKTTLQDCEVAPHFVVEAGTDAKREKMTAFEMVSTEDEGEGEGEGEDENEDEDMEL</sequence>
<feature type="compositionally biased region" description="Polar residues" evidence="13">
    <location>
        <begin position="313"/>
        <end position="326"/>
    </location>
</feature>
<dbReference type="Gene3D" id="3.90.550.10">
    <property type="entry name" value="Spore Coat Polysaccharide Biosynthesis Protein SpsA, Chain A"/>
    <property type="match status" value="1"/>
</dbReference>
<dbReference type="AlphaFoldDB" id="M3CCW0"/>
<evidence type="ECO:0000256" key="13">
    <source>
        <dbReference type="SAM" id="MobiDB-lite"/>
    </source>
</evidence>
<evidence type="ECO:0000313" key="16">
    <source>
        <dbReference type="EMBL" id="EMF10252.1"/>
    </source>
</evidence>
<dbReference type="OMA" id="NCVINPK"/>
<dbReference type="EMBL" id="KB456268">
    <property type="protein sequence ID" value="EMF10252.1"/>
    <property type="molecule type" value="Genomic_DNA"/>
</dbReference>
<evidence type="ECO:0000256" key="4">
    <source>
        <dbReference type="ARBA" id="ARBA00022490"/>
    </source>
</evidence>
<comment type="function">
    <text evidence="11">Acts as a component of the translation initiation factor 2B (eIF2B) complex, which catalyzes the exchange of GDP for GTP on the eukaryotic initiation factor 2 (eIF2) complex gamma subunit. Its guanine nucleotide exchange factor activity is repressed when bound to eIF2 complex phosphorylated on the alpha subunit, thereby limiting the amount of methionyl-initiator methionine tRNA available to the ribosome and consequently global translation is repressed.</text>
</comment>
<evidence type="ECO:0000259" key="15">
    <source>
        <dbReference type="Pfam" id="PF25084"/>
    </source>
</evidence>
<dbReference type="STRING" id="692275.M3CCW0"/>
<dbReference type="GO" id="GO:0005851">
    <property type="term" value="C:eukaryotic translation initiation factor 2B complex"/>
    <property type="evidence" value="ECO:0007669"/>
    <property type="project" value="TreeGrafter"/>
</dbReference>
<keyword evidence="17" id="KW-1185">Reference proteome</keyword>
<evidence type="ECO:0000256" key="6">
    <source>
        <dbReference type="ARBA" id="ARBA00022917"/>
    </source>
</evidence>
<dbReference type="HOGENOM" id="CLU_016743_1_0_1"/>
<comment type="subcellular location">
    <subcellularLocation>
        <location evidence="1">Cytoplasm</location>
        <location evidence="1">Cytosol</location>
    </subcellularLocation>
</comment>
<evidence type="ECO:0000256" key="3">
    <source>
        <dbReference type="ARBA" id="ARBA00018601"/>
    </source>
</evidence>
<dbReference type="eggNOG" id="KOG1462">
    <property type="taxonomic scope" value="Eukaryota"/>
</dbReference>
<dbReference type="PANTHER" id="PTHR45989">
    <property type="entry name" value="TRANSLATION INITIATION FACTOR EIF-2B SUBUNIT GAMMA"/>
    <property type="match status" value="1"/>
</dbReference>
<evidence type="ECO:0000256" key="11">
    <source>
        <dbReference type="ARBA" id="ARBA00045373"/>
    </source>
</evidence>
<keyword evidence="6" id="KW-0648">Protein biosynthesis</keyword>
<evidence type="ECO:0000256" key="1">
    <source>
        <dbReference type="ARBA" id="ARBA00004514"/>
    </source>
</evidence>
<evidence type="ECO:0000256" key="12">
    <source>
        <dbReference type="ARBA" id="ARBA00046432"/>
    </source>
</evidence>
<dbReference type="InterPro" id="IPR051960">
    <property type="entry name" value="eIF2B_gamma"/>
</dbReference>
<keyword evidence="4" id="KW-0963">Cytoplasm</keyword>
<evidence type="ECO:0000256" key="7">
    <source>
        <dbReference type="ARBA" id="ARBA00030179"/>
    </source>
</evidence>
<evidence type="ECO:0000256" key="8">
    <source>
        <dbReference type="ARBA" id="ARBA00031190"/>
    </source>
</evidence>
<dbReference type="GO" id="GO:0003743">
    <property type="term" value="F:translation initiation factor activity"/>
    <property type="evidence" value="ECO:0007669"/>
    <property type="project" value="UniProtKB-KW"/>
</dbReference>
<evidence type="ECO:0000256" key="9">
    <source>
        <dbReference type="ARBA" id="ARBA00044196"/>
    </source>
</evidence>
<feature type="region of interest" description="Disordered" evidence="13">
    <location>
        <begin position="482"/>
        <end position="562"/>
    </location>
</feature>
<dbReference type="Gene3D" id="2.160.10.10">
    <property type="entry name" value="Hexapeptide repeat proteins"/>
    <property type="match status" value="1"/>
</dbReference>
<dbReference type="InterPro" id="IPR056764">
    <property type="entry name" value="LbH_EIF2B3/5"/>
</dbReference>
<evidence type="ECO:0000256" key="10">
    <source>
        <dbReference type="ARBA" id="ARBA00044229"/>
    </source>
</evidence>
<accession>M3CCW0</accession>
<evidence type="ECO:0000256" key="5">
    <source>
        <dbReference type="ARBA" id="ARBA00022540"/>
    </source>
</evidence>
<name>M3CCW0_SPHMS</name>
<organism evidence="16 17">
    <name type="scientific">Sphaerulina musiva (strain SO2202)</name>
    <name type="common">Poplar stem canker fungus</name>
    <name type="synonym">Septoria musiva</name>
    <dbReference type="NCBI Taxonomy" id="692275"/>
    <lineage>
        <taxon>Eukaryota</taxon>
        <taxon>Fungi</taxon>
        <taxon>Dikarya</taxon>
        <taxon>Ascomycota</taxon>
        <taxon>Pezizomycotina</taxon>
        <taxon>Dothideomycetes</taxon>
        <taxon>Dothideomycetidae</taxon>
        <taxon>Mycosphaerellales</taxon>
        <taxon>Mycosphaerellaceae</taxon>
        <taxon>Sphaerulina</taxon>
    </lineage>
</organism>
<dbReference type="OrthoDB" id="10250549at2759"/>
<feature type="region of interest" description="Disordered" evidence="13">
    <location>
        <begin position="301"/>
        <end position="326"/>
    </location>
</feature>
<dbReference type="SUPFAM" id="SSF53448">
    <property type="entry name" value="Nucleotide-diphospho-sugar transferases"/>
    <property type="match status" value="1"/>
</dbReference>
<dbReference type="CDD" id="cd04652">
    <property type="entry name" value="LbH_eIF2B_gamma_C"/>
    <property type="match status" value="1"/>
</dbReference>
<evidence type="ECO:0000256" key="2">
    <source>
        <dbReference type="ARBA" id="ARBA00007878"/>
    </source>
</evidence>
<keyword evidence="5" id="KW-0396">Initiation factor</keyword>
<dbReference type="InterPro" id="IPR029044">
    <property type="entry name" value="Nucleotide-diphossugar_trans"/>
</dbReference>
<dbReference type="RefSeq" id="XP_016758373.1">
    <property type="nucleotide sequence ID" value="XM_016902723.1"/>
</dbReference>
<dbReference type="PANTHER" id="PTHR45989:SF1">
    <property type="entry name" value="TRANSLATION INITIATION FACTOR EIF-2B SUBUNIT GAMMA"/>
    <property type="match status" value="1"/>
</dbReference>
<dbReference type="GO" id="GO:0005829">
    <property type="term" value="C:cytosol"/>
    <property type="evidence" value="ECO:0007669"/>
    <property type="project" value="UniProtKB-SubCell"/>
</dbReference>
<proteinExistence type="inferred from homology"/>
<dbReference type="GO" id="GO:0005085">
    <property type="term" value="F:guanyl-nucleotide exchange factor activity"/>
    <property type="evidence" value="ECO:0007669"/>
    <property type="project" value="TreeGrafter"/>
</dbReference>
<evidence type="ECO:0000313" key="17">
    <source>
        <dbReference type="Proteomes" id="UP000016931"/>
    </source>
</evidence>
<reference evidence="16 17" key="1">
    <citation type="journal article" date="2012" name="PLoS Pathog.">
        <title>Diverse lifestyles and strategies of plant pathogenesis encoded in the genomes of eighteen Dothideomycetes fungi.</title>
        <authorList>
            <person name="Ohm R.A."/>
            <person name="Feau N."/>
            <person name="Henrissat B."/>
            <person name="Schoch C.L."/>
            <person name="Horwitz B.A."/>
            <person name="Barry K.W."/>
            <person name="Condon B.J."/>
            <person name="Copeland A.C."/>
            <person name="Dhillon B."/>
            <person name="Glaser F."/>
            <person name="Hesse C.N."/>
            <person name="Kosti I."/>
            <person name="LaButti K."/>
            <person name="Lindquist E.A."/>
            <person name="Lucas S."/>
            <person name="Salamov A.A."/>
            <person name="Bradshaw R.E."/>
            <person name="Ciuffetti L."/>
            <person name="Hamelin R.C."/>
            <person name="Kema G.H.J."/>
            <person name="Lawrence C."/>
            <person name="Scott J.A."/>
            <person name="Spatafora J.W."/>
            <person name="Turgeon B.G."/>
            <person name="de Wit P.J.G.M."/>
            <person name="Zhong S."/>
            <person name="Goodwin S.B."/>
            <person name="Grigoriev I.V."/>
        </authorList>
    </citation>
    <scope>NUCLEOTIDE SEQUENCE [LARGE SCALE GENOMIC DNA]</scope>
    <source>
        <strain evidence="16 17">SO2202</strain>
    </source>
</reference>
<comment type="subunit">
    <text evidence="12">Component of the translation initiation factor 2B (eIF2B) complex which is a heterodecamer of two sets of five different subunits: alpha, beta, gamma, delta and epsilon. Subunits alpha, beta and delta comprise a regulatory subcomplex and subunits epsilon and gamma comprise a catalytic subcomplex. Within the complex, the hexameric regulatory complex resides at the center, with the two heterodimeric catalytic subcomplexes bound on opposite sides.</text>
</comment>
<dbReference type="InterPro" id="IPR005835">
    <property type="entry name" value="NTP_transferase_dom"/>
</dbReference>
<feature type="domain" description="EIF2B subunit epsilon/gamma LbH" evidence="15">
    <location>
        <begin position="404"/>
        <end position="483"/>
    </location>
</feature>
<feature type="domain" description="Nucleotidyl transferase" evidence="14">
    <location>
        <begin position="32"/>
        <end position="143"/>
    </location>
</feature>